<protein>
    <submittedName>
        <fullName evidence="1">Uncharacterized protein</fullName>
    </submittedName>
</protein>
<dbReference type="Proteomes" id="UP000807769">
    <property type="component" value="Unassembled WGS sequence"/>
</dbReference>
<proteinExistence type="predicted"/>
<gene>
    <name evidence="1" type="ORF">BJ212DRAFT_1311756</name>
</gene>
<name>A0A9P7EQF5_9AGAM</name>
<reference evidence="1" key="1">
    <citation type="journal article" date="2020" name="New Phytol.">
        <title>Comparative genomics reveals dynamic genome evolution in host specialist ectomycorrhizal fungi.</title>
        <authorList>
            <person name="Lofgren L.A."/>
            <person name="Nguyen N.H."/>
            <person name="Vilgalys R."/>
            <person name="Ruytinx J."/>
            <person name="Liao H.L."/>
            <person name="Branco S."/>
            <person name="Kuo A."/>
            <person name="LaButti K."/>
            <person name="Lipzen A."/>
            <person name="Andreopoulos W."/>
            <person name="Pangilinan J."/>
            <person name="Riley R."/>
            <person name="Hundley H."/>
            <person name="Na H."/>
            <person name="Barry K."/>
            <person name="Grigoriev I.V."/>
            <person name="Stajich J.E."/>
            <person name="Kennedy P.G."/>
        </authorList>
    </citation>
    <scope>NUCLEOTIDE SEQUENCE</scope>
    <source>
        <strain evidence="1">MN1</strain>
    </source>
</reference>
<comment type="caution">
    <text evidence="1">The sequence shown here is derived from an EMBL/GenBank/DDBJ whole genome shotgun (WGS) entry which is preliminary data.</text>
</comment>
<dbReference type="GeneID" id="64628053"/>
<dbReference type="RefSeq" id="XP_041200207.1">
    <property type="nucleotide sequence ID" value="XM_041334036.1"/>
</dbReference>
<evidence type="ECO:0000313" key="2">
    <source>
        <dbReference type="Proteomes" id="UP000807769"/>
    </source>
</evidence>
<keyword evidence="2" id="KW-1185">Reference proteome</keyword>
<dbReference type="AlphaFoldDB" id="A0A9P7EQF5"/>
<accession>A0A9P7EQF5</accession>
<feature type="non-terminal residue" evidence="1">
    <location>
        <position position="62"/>
    </location>
</feature>
<sequence length="62" mass="7266">MGTSYRTREVRPLLLRRCQGRRYTLSLCRLHNNSSNLYLPVAGTSSRGSLNILSLDWRRWTL</sequence>
<organism evidence="1 2">
    <name type="scientific">Suillus subaureus</name>
    <dbReference type="NCBI Taxonomy" id="48587"/>
    <lineage>
        <taxon>Eukaryota</taxon>
        <taxon>Fungi</taxon>
        <taxon>Dikarya</taxon>
        <taxon>Basidiomycota</taxon>
        <taxon>Agaricomycotina</taxon>
        <taxon>Agaricomycetes</taxon>
        <taxon>Agaricomycetidae</taxon>
        <taxon>Boletales</taxon>
        <taxon>Suillineae</taxon>
        <taxon>Suillaceae</taxon>
        <taxon>Suillus</taxon>
    </lineage>
</organism>
<evidence type="ECO:0000313" key="1">
    <source>
        <dbReference type="EMBL" id="KAG1827360.1"/>
    </source>
</evidence>
<dbReference type="EMBL" id="JABBWG010000001">
    <property type="protein sequence ID" value="KAG1827360.1"/>
    <property type="molecule type" value="Genomic_DNA"/>
</dbReference>